<name>A0ABR2V0T1_9PEZI</name>
<gene>
    <name evidence="3" type="ORF">SUNI508_06288</name>
</gene>
<keyword evidence="2" id="KW-0812">Transmembrane</keyword>
<evidence type="ECO:0000256" key="2">
    <source>
        <dbReference type="SAM" id="Phobius"/>
    </source>
</evidence>
<dbReference type="PANTHER" id="PTHR36205">
    <property type="entry name" value="CHROMOSOME 19, WHOLE GENOME SHOTGUN SEQUENCE"/>
    <property type="match status" value="1"/>
</dbReference>
<sequence length="714" mass="82762">MRKSRFLRIPSVLPLRTKGLYQEVPPHDLGSSGGTPYTDASPFGSPLLTPTARRGPKPRWHKGFRRLSVKRVVGVCAAILLVVFLIVGGVKRRQRRIEEEEARERERNRPKYHWEQFPRLNGYYNGVRTLVKKPHWLPEQEATSQTNVTIHDDVPMNPVMADPYHFSSQKYLQEHHPVNTCYLDDAGKIPAPDVFAFPGIPANMSEPYWGTYENLKLTPNLCWERFGRMGPYGYSYDKSEGGLGLSKNSAHADTDKILDLFDKVDYRKVNWGNAQRNCFEKNKQRFDPASKPTTDEPPKKQLPRTAFVLRTWTGYRYDDIQLLSLRAMINELSLKSGGEYDVHLLVHVKDESIPIWASEEIYQEVLQKNVPKEFWGIATLWSVPLMRLYYPGFVPTEESFENMSGGDIYGVYRSAHFALQWFSQNHQEYDFVWNWEMDVRYTGHYYEFHNGVGQWADAQPRKLLWERSQRFWIPALHGSWEDFTEMVEKEVKESGEKPIWGPLDFPTSGLGKIPSPNGTEPPTSFEKDNYQWGVGEPADLIVFDPYFDPAKTNWPFRLDVTGYNKTLAPPPRRTAIITIARLSKRMLNVMHEETYRTKHSMFPEMFPPSVALHHGLKAVYAPHPVYFDRKWPLDVMDRTFNHPQAPHESPFGWGEHNMLGGSFYYNSGFSGALWRRWLGAVENGEGGREYEEKHSGRMCLRGSLHHPIKWEKVE</sequence>
<reference evidence="3 4" key="1">
    <citation type="journal article" date="2024" name="J. Plant Pathol.">
        <title>Sequence and assembly of the genome of Seiridium unicorne, isolate CBS 538.82, causal agent of cypress canker disease.</title>
        <authorList>
            <person name="Scali E."/>
            <person name="Rocca G.D."/>
            <person name="Danti R."/>
            <person name="Garbelotto M."/>
            <person name="Barberini S."/>
            <person name="Baroncelli R."/>
            <person name="Emiliani G."/>
        </authorList>
    </citation>
    <scope>NUCLEOTIDE SEQUENCE [LARGE SCALE GENOMIC DNA]</scope>
    <source>
        <strain evidence="3 4">BM-138-508</strain>
    </source>
</reference>
<organism evidence="3 4">
    <name type="scientific">Seiridium unicorne</name>
    <dbReference type="NCBI Taxonomy" id="138068"/>
    <lineage>
        <taxon>Eukaryota</taxon>
        <taxon>Fungi</taxon>
        <taxon>Dikarya</taxon>
        <taxon>Ascomycota</taxon>
        <taxon>Pezizomycotina</taxon>
        <taxon>Sordariomycetes</taxon>
        <taxon>Xylariomycetidae</taxon>
        <taxon>Amphisphaeriales</taxon>
        <taxon>Sporocadaceae</taxon>
        <taxon>Seiridium</taxon>
    </lineage>
</organism>
<feature type="transmembrane region" description="Helical" evidence="2">
    <location>
        <begin position="72"/>
        <end position="90"/>
    </location>
</feature>
<dbReference type="Proteomes" id="UP001408356">
    <property type="component" value="Unassembled WGS sequence"/>
</dbReference>
<comment type="caution">
    <text evidence="3">The sequence shown here is derived from an EMBL/GenBank/DDBJ whole genome shotgun (WGS) entry which is preliminary data.</text>
</comment>
<dbReference type="Pfam" id="PF11885">
    <property type="entry name" value="DUF3405"/>
    <property type="match status" value="1"/>
</dbReference>
<proteinExistence type="predicted"/>
<accession>A0ABR2V0T1</accession>
<keyword evidence="2" id="KW-0472">Membrane</keyword>
<evidence type="ECO:0000256" key="1">
    <source>
        <dbReference type="SAM" id="MobiDB-lite"/>
    </source>
</evidence>
<keyword evidence="2" id="KW-1133">Transmembrane helix</keyword>
<evidence type="ECO:0000313" key="4">
    <source>
        <dbReference type="Proteomes" id="UP001408356"/>
    </source>
</evidence>
<protein>
    <recommendedName>
        <fullName evidence="5">Major facilitator superfamily transporter</fullName>
    </recommendedName>
</protein>
<dbReference type="InterPro" id="IPR021822">
    <property type="entry name" value="DUF3405"/>
</dbReference>
<dbReference type="EMBL" id="JARVKF010000224">
    <property type="protein sequence ID" value="KAK9420548.1"/>
    <property type="molecule type" value="Genomic_DNA"/>
</dbReference>
<dbReference type="PANTHER" id="PTHR36205:SF3">
    <property type="entry name" value="MAJOR FACILITATOR SUPERFAMILY TRANSPORTER"/>
    <property type="match status" value="1"/>
</dbReference>
<evidence type="ECO:0008006" key="5">
    <source>
        <dbReference type="Google" id="ProtNLM"/>
    </source>
</evidence>
<evidence type="ECO:0000313" key="3">
    <source>
        <dbReference type="EMBL" id="KAK9420548.1"/>
    </source>
</evidence>
<keyword evidence="4" id="KW-1185">Reference proteome</keyword>
<feature type="region of interest" description="Disordered" evidence="1">
    <location>
        <begin position="24"/>
        <end position="59"/>
    </location>
</feature>